<sequence length="718" mass="79533">MQPVDEGWQYRWGDSPLMPDGTPQWIVQDEPGQWHDIGFPSNPPGRAGREHAWFRVTLPEGEWFSPMLYIYSVDIIVQAWFQGELLYQYGTFDEQGRGRFEGWPWHEIPLPENYEGETVYFRVFSNYTDIGLWGEVAILDHPDLVLHLVSRSAKSLVIATICGLIALLALIFASIQRGPMGFASIALFSLVTGTMLVAETPASLLIAYQPLLWDYLAAGSYFLVPVTLALLLQQWLAHHSPAVLGWLWKFHLGFAVLALLASLSGLINLSSAFLVFDGLLLVSLVLLVGSAALRFRVLYREQQILLVTCGLFAVLLIADMAVAHGFLPWGWLVPASWGALAFALAVVSISVWHFSRTQQALQQMTVQLEQKVAERTARAEALAEREAARSRLLTLESRKSQKLADLISGIQDCAVLEEAFELLARALPGLYMPMAGSFYRRRPDGSYERVATWGPAAETAFPASLDRGLPSLTETTLPLRSQALSDPLCFLLRVEPGLTGGSPEGVLLLAHPRLPESLKGYGTVRVVAWVYQSVEKLGITLSGLALREELQRFSYEDGLTGLKNRRHFDELFRHEQEVSRRSGRSLSLLMLDIDHFKRFNDTYGHEAGDEALKMLSRVLARHFRGSDTVCRYGGEEFAVLLPGATSAEATERAEALRRAVASEPAGEGGAVPEHLTVSVGVACWPESCTEFGDLFRAADRALYRAKHAGRNRVAAAEA</sequence>
<evidence type="ECO:0000256" key="1">
    <source>
        <dbReference type="ARBA" id="ARBA00001946"/>
    </source>
</evidence>
<dbReference type="Gene3D" id="3.30.70.270">
    <property type="match status" value="1"/>
</dbReference>
<dbReference type="SUPFAM" id="SSF55073">
    <property type="entry name" value="Nucleotide cyclase"/>
    <property type="match status" value="1"/>
</dbReference>
<dbReference type="AlphaFoldDB" id="A0A7Z1DVY3"/>
<accession>A0A7Z1DVY3</accession>
<evidence type="ECO:0000313" key="7">
    <source>
        <dbReference type="Proteomes" id="UP000216984"/>
    </source>
</evidence>
<dbReference type="GO" id="GO:0052621">
    <property type="term" value="F:diguanylate cyclase activity"/>
    <property type="evidence" value="ECO:0007669"/>
    <property type="project" value="UniProtKB-EC"/>
</dbReference>
<dbReference type="SMART" id="SM00267">
    <property type="entry name" value="GGDEF"/>
    <property type="match status" value="1"/>
</dbReference>
<keyword evidence="4" id="KW-0812">Transmembrane</keyword>
<keyword evidence="4" id="KW-1133">Transmembrane helix</keyword>
<dbReference type="InterPro" id="IPR050469">
    <property type="entry name" value="Diguanylate_Cyclase"/>
</dbReference>
<dbReference type="EMBL" id="NEFY01000003">
    <property type="protein sequence ID" value="OZC36974.1"/>
    <property type="molecule type" value="Genomic_DNA"/>
</dbReference>
<dbReference type="CDD" id="cd01949">
    <property type="entry name" value="GGDEF"/>
    <property type="match status" value="1"/>
</dbReference>
<keyword evidence="4" id="KW-0472">Membrane</keyword>
<organism evidence="6 7">
    <name type="scientific">Marinobacter vinifirmus</name>
    <dbReference type="NCBI Taxonomy" id="355591"/>
    <lineage>
        <taxon>Bacteria</taxon>
        <taxon>Pseudomonadati</taxon>
        <taxon>Pseudomonadota</taxon>
        <taxon>Gammaproteobacteria</taxon>
        <taxon>Pseudomonadales</taxon>
        <taxon>Marinobacteraceae</taxon>
        <taxon>Marinobacter</taxon>
    </lineage>
</organism>
<dbReference type="GO" id="GO:0043709">
    <property type="term" value="P:cell adhesion involved in single-species biofilm formation"/>
    <property type="evidence" value="ECO:0007669"/>
    <property type="project" value="TreeGrafter"/>
</dbReference>
<dbReference type="NCBIfam" id="TIGR00254">
    <property type="entry name" value="GGDEF"/>
    <property type="match status" value="1"/>
</dbReference>
<dbReference type="InterPro" id="IPR000160">
    <property type="entry name" value="GGDEF_dom"/>
</dbReference>
<name>A0A7Z1DVY3_9GAMM</name>
<comment type="cofactor">
    <cofactor evidence="1">
        <name>Mg(2+)</name>
        <dbReference type="ChEBI" id="CHEBI:18420"/>
    </cofactor>
</comment>
<dbReference type="PANTHER" id="PTHR45138:SF9">
    <property type="entry name" value="DIGUANYLATE CYCLASE DGCM-RELATED"/>
    <property type="match status" value="1"/>
</dbReference>
<dbReference type="PROSITE" id="PS50887">
    <property type="entry name" value="GGDEF"/>
    <property type="match status" value="1"/>
</dbReference>
<protein>
    <recommendedName>
        <fullName evidence="2">diguanylate cyclase</fullName>
        <ecNumber evidence="2">2.7.7.65</ecNumber>
    </recommendedName>
</protein>
<feature type="domain" description="GGDEF" evidence="5">
    <location>
        <begin position="584"/>
        <end position="718"/>
    </location>
</feature>
<gene>
    <name evidence="6" type="ORF">B9Q17_09325</name>
</gene>
<evidence type="ECO:0000256" key="4">
    <source>
        <dbReference type="SAM" id="Phobius"/>
    </source>
</evidence>
<proteinExistence type="predicted"/>
<dbReference type="GO" id="GO:1902201">
    <property type="term" value="P:negative regulation of bacterial-type flagellum-dependent cell motility"/>
    <property type="evidence" value="ECO:0007669"/>
    <property type="project" value="TreeGrafter"/>
</dbReference>
<dbReference type="PANTHER" id="PTHR45138">
    <property type="entry name" value="REGULATORY COMPONENTS OF SENSORY TRANSDUCTION SYSTEM"/>
    <property type="match status" value="1"/>
</dbReference>
<evidence type="ECO:0000256" key="3">
    <source>
        <dbReference type="ARBA" id="ARBA00034247"/>
    </source>
</evidence>
<evidence type="ECO:0000313" key="6">
    <source>
        <dbReference type="EMBL" id="OZC36974.1"/>
    </source>
</evidence>
<dbReference type="Pfam" id="PF00990">
    <property type="entry name" value="GGDEF"/>
    <property type="match status" value="1"/>
</dbReference>
<feature type="transmembrane region" description="Helical" evidence="4">
    <location>
        <begin position="156"/>
        <end position="175"/>
    </location>
</feature>
<comment type="caution">
    <text evidence="6">The sequence shown here is derived from an EMBL/GenBank/DDBJ whole genome shotgun (WGS) entry which is preliminary data.</text>
</comment>
<feature type="transmembrane region" description="Helical" evidence="4">
    <location>
        <begin position="273"/>
        <end position="293"/>
    </location>
</feature>
<comment type="catalytic activity">
    <reaction evidence="3">
        <text>2 GTP = 3',3'-c-di-GMP + 2 diphosphate</text>
        <dbReference type="Rhea" id="RHEA:24898"/>
        <dbReference type="ChEBI" id="CHEBI:33019"/>
        <dbReference type="ChEBI" id="CHEBI:37565"/>
        <dbReference type="ChEBI" id="CHEBI:58805"/>
        <dbReference type="EC" id="2.7.7.65"/>
    </reaction>
</comment>
<dbReference type="Proteomes" id="UP000216984">
    <property type="component" value="Unassembled WGS sequence"/>
</dbReference>
<evidence type="ECO:0000259" key="5">
    <source>
        <dbReference type="PROSITE" id="PS50887"/>
    </source>
</evidence>
<feature type="transmembrane region" description="Helical" evidence="4">
    <location>
        <begin position="244"/>
        <end position="267"/>
    </location>
</feature>
<reference evidence="6 7" key="1">
    <citation type="submission" date="2017-06" db="EMBL/GenBank/DDBJ databases">
        <title>Draft genome sequence of the halophilic bacterium Marinobacter vinifirmus FB1.</title>
        <authorList>
            <person name="Stepanov V.G."/>
            <person name="Roberts D.J."/>
            <person name="Fox G.E."/>
        </authorList>
    </citation>
    <scope>NUCLEOTIDE SEQUENCE [LARGE SCALE GENOMIC DNA]</scope>
    <source>
        <strain evidence="6 7">FB1</strain>
    </source>
</reference>
<dbReference type="FunFam" id="3.30.70.270:FF:000001">
    <property type="entry name" value="Diguanylate cyclase domain protein"/>
    <property type="match status" value="1"/>
</dbReference>
<feature type="transmembrane region" description="Helical" evidence="4">
    <location>
        <begin position="182"/>
        <end position="206"/>
    </location>
</feature>
<feature type="transmembrane region" description="Helical" evidence="4">
    <location>
        <begin position="335"/>
        <end position="354"/>
    </location>
</feature>
<keyword evidence="7" id="KW-1185">Reference proteome</keyword>
<dbReference type="GO" id="GO:0005886">
    <property type="term" value="C:plasma membrane"/>
    <property type="evidence" value="ECO:0007669"/>
    <property type="project" value="TreeGrafter"/>
</dbReference>
<dbReference type="EC" id="2.7.7.65" evidence="2"/>
<dbReference type="InterPro" id="IPR029787">
    <property type="entry name" value="Nucleotide_cyclase"/>
</dbReference>
<dbReference type="InterPro" id="IPR043128">
    <property type="entry name" value="Rev_trsase/Diguanyl_cyclase"/>
</dbReference>
<feature type="transmembrane region" description="Helical" evidence="4">
    <location>
        <begin position="212"/>
        <end position="232"/>
    </location>
</feature>
<feature type="transmembrane region" description="Helical" evidence="4">
    <location>
        <begin position="305"/>
        <end position="329"/>
    </location>
</feature>
<evidence type="ECO:0000256" key="2">
    <source>
        <dbReference type="ARBA" id="ARBA00012528"/>
    </source>
</evidence>